<dbReference type="Proteomes" id="UP000503011">
    <property type="component" value="Chromosome"/>
</dbReference>
<dbReference type="KEGG" id="psuu:Psuf_052370"/>
<sequence length="302" mass="34171">MDLDFLLFVQDGVISRRQALRHLSEAAVRHRLASGRWQIAHAGVYLTHSGPMTVYQRLWVASLAVGHGRPVWLAGSSALTVLGMRGLDTRTVHVLVDARDRPRRPPPGVVVHRTRHLPPEDQHCLGRPPCTKPARSVVDAAQWVCSDREAIAVIASAFQQRLVAPAHLAPVLARMIHLKRRRIIVAAVADASGGAESVAEVDFARLCRRGGLPEPSRQMVRVDSAGRRRYRDVYFDDWRLHVEIDGVQHMEPRSWYADMRQHNEVTIAGERLLRFPAWMIRHQPDEVLDQLRAALYTAGWRR</sequence>
<evidence type="ECO:0000313" key="1">
    <source>
        <dbReference type="EMBL" id="BCB87924.1"/>
    </source>
</evidence>
<proteinExistence type="predicted"/>
<protein>
    <recommendedName>
        <fullName evidence="3">DUF559 domain-containing protein</fullName>
    </recommendedName>
</protein>
<dbReference type="EMBL" id="AP022871">
    <property type="protein sequence ID" value="BCB87924.1"/>
    <property type="molecule type" value="Genomic_DNA"/>
</dbReference>
<reference evidence="1 2" key="1">
    <citation type="submission" date="2020-03" db="EMBL/GenBank/DDBJ databases">
        <title>Whole genome shotgun sequence of Phytohabitans suffuscus NBRC 105367.</title>
        <authorList>
            <person name="Komaki H."/>
            <person name="Tamura T."/>
        </authorList>
    </citation>
    <scope>NUCLEOTIDE SEQUENCE [LARGE SCALE GENOMIC DNA]</scope>
    <source>
        <strain evidence="1 2">NBRC 105367</strain>
    </source>
</reference>
<dbReference type="AlphaFoldDB" id="A0A6F8YPB7"/>
<gene>
    <name evidence="1" type="ORF">Psuf_052370</name>
</gene>
<organism evidence="1 2">
    <name type="scientific">Phytohabitans suffuscus</name>
    <dbReference type="NCBI Taxonomy" id="624315"/>
    <lineage>
        <taxon>Bacteria</taxon>
        <taxon>Bacillati</taxon>
        <taxon>Actinomycetota</taxon>
        <taxon>Actinomycetes</taxon>
        <taxon>Micromonosporales</taxon>
        <taxon>Micromonosporaceae</taxon>
    </lineage>
</organism>
<name>A0A6F8YPB7_9ACTN</name>
<keyword evidence="2" id="KW-1185">Reference proteome</keyword>
<evidence type="ECO:0008006" key="3">
    <source>
        <dbReference type="Google" id="ProtNLM"/>
    </source>
</evidence>
<accession>A0A6F8YPB7</accession>
<evidence type="ECO:0000313" key="2">
    <source>
        <dbReference type="Proteomes" id="UP000503011"/>
    </source>
</evidence>
<reference evidence="1 2" key="2">
    <citation type="submission" date="2020-03" db="EMBL/GenBank/DDBJ databases">
        <authorList>
            <person name="Ichikawa N."/>
            <person name="Kimura A."/>
            <person name="Kitahashi Y."/>
            <person name="Uohara A."/>
        </authorList>
    </citation>
    <scope>NUCLEOTIDE SEQUENCE [LARGE SCALE GENOMIC DNA]</scope>
    <source>
        <strain evidence="1 2">NBRC 105367</strain>
    </source>
</reference>